<sequence>MIELRDVCKRYGQRLVVDHVSVTFREGRVTSIIGPNGAGKSTLLSVASRLIPKDGGEVLVDGREIGRWETQALARRLAVLRQSATVSLRLTVRDLVGFGRFPHSGGRLTERDREPIERALRWMELEPLQDRYLDQLSGGERQRALLAMVMAQETDYILLDEPLNNLDIRHAVQIMRRIRRMADEMGKTIVLVLHDLNFAAAYSDEIVAMKAGRVVQTGTASEVIRPDVLHEVYDMPIQTVPLQGRQVCVYFW</sequence>
<evidence type="ECO:0000259" key="10">
    <source>
        <dbReference type="PROSITE" id="PS50893"/>
    </source>
</evidence>
<dbReference type="RefSeq" id="WP_324668608.1">
    <property type="nucleotide sequence ID" value="NZ_CP141614.1"/>
</dbReference>
<evidence type="ECO:0000256" key="7">
    <source>
        <dbReference type="ARBA" id="ARBA00023004"/>
    </source>
</evidence>
<evidence type="ECO:0000313" key="12">
    <source>
        <dbReference type="Proteomes" id="UP001333102"/>
    </source>
</evidence>
<reference evidence="12" key="1">
    <citation type="submission" date="2023-12" db="EMBL/GenBank/DDBJ databases">
        <title>Novel isolates from deep terrestrial aquifers shed light on the physiology and ecology of the class Limnochordia.</title>
        <authorList>
            <person name="Karnachuk O.V."/>
            <person name="Lukina A.P."/>
            <person name="Avakyan M.R."/>
            <person name="Kadnikov V."/>
            <person name="Begmatov S."/>
            <person name="Beletsky A.V."/>
            <person name="Mardanov A.V."/>
            <person name="Ravin N.V."/>
        </authorList>
    </citation>
    <scope>NUCLEOTIDE SEQUENCE [LARGE SCALE GENOMIC DNA]</scope>
    <source>
        <strain evidence="12">LN</strain>
    </source>
</reference>
<gene>
    <name evidence="11" type="ORF">VLY81_12875</name>
</gene>
<comment type="subcellular location">
    <subcellularLocation>
        <location evidence="1">Cell membrane</location>
        <topology evidence="1">Peripheral membrane protein</topology>
    </subcellularLocation>
</comment>
<dbReference type="InterPro" id="IPR027417">
    <property type="entry name" value="P-loop_NTPase"/>
</dbReference>
<keyword evidence="7" id="KW-0408">Iron</keyword>
<evidence type="ECO:0000256" key="5">
    <source>
        <dbReference type="ARBA" id="ARBA00022741"/>
    </source>
</evidence>
<protein>
    <submittedName>
        <fullName evidence="11">ATP-binding cassette domain-containing protein</fullName>
    </submittedName>
</protein>
<dbReference type="GO" id="GO:0005524">
    <property type="term" value="F:ATP binding"/>
    <property type="evidence" value="ECO:0007669"/>
    <property type="project" value="UniProtKB-KW"/>
</dbReference>
<dbReference type="Proteomes" id="UP001333102">
    <property type="component" value="Chromosome"/>
</dbReference>
<dbReference type="PROSITE" id="PS00211">
    <property type="entry name" value="ABC_TRANSPORTER_1"/>
    <property type="match status" value="1"/>
</dbReference>
<keyword evidence="5" id="KW-0547">Nucleotide-binding</keyword>
<feature type="domain" description="ABC transporter" evidence="10">
    <location>
        <begin position="2"/>
        <end position="236"/>
    </location>
</feature>
<dbReference type="InterPro" id="IPR003593">
    <property type="entry name" value="AAA+_ATPase"/>
</dbReference>
<dbReference type="SMART" id="SM00382">
    <property type="entry name" value="AAA"/>
    <property type="match status" value="1"/>
</dbReference>
<dbReference type="InterPro" id="IPR051535">
    <property type="entry name" value="Siderophore_ABC-ATPase"/>
</dbReference>
<dbReference type="EMBL" id="CP141614">
    <property type="protein sequence ID" value="WRP14298.1"/>
    <property type="molecule type" value="Genomic_DNA"/>
</dbReference>
<dbReference type="CDD" id="cd03214">
    <property type="entry name" value="ABC_Iron-Siderophores_B12_Hemin"/>
    <property type="match status" value="1"/>
</dbReference>
<name>A0ABZ1BP11_9FIRM</name>
<dbReference type="Pfam" id="PF00005">
    <property type="entry name" value="ABC_tran"/>
    <property type="match status" value="1"/>
</dbReference>
<dbReference type="InterPro" id="IPR003439">
    <property type="entry name" value="ABC_transporter-like_ATP-bd"/>
</dbReference>
<accession>A0ABZ1BP11</accession>
<dbReference type="InterPro" id="IPR017871">
    <property type="entry name" value="ABC_transporter-like_CS"/>
</dbReference>
<organism evidence="11 12">
    <name type="scientific">Geochorda subterranea</name>
    <dbReference type="NCBI Taxonomy" id="3109564"/>
    <lineage>
        <taxon>Bacteria</taxon>
        <taxon>Bacillati</taxon>
        <taxon>Bacillota</taxon>
        <taxon>Limnochordia</taxon>
        <taxon>Limnochordales</taxon>
        <taxon>Geochordaceae</taxon>
        <taxon>Geochorda</taxon>
    </lineage>
</organism>
<evidence type="ECO:0000256" key="1">
    <source>
        <dbReference type="ARBA" id="ARBA00004202"/>
    </source>
</evidence>
<keyword evidence="6 11" id="KW-0067">ATP-binding</keyword>
<keyword evidence="8" id="KW-0406">Ion transport</keyword>
<dbReference type="PANTHER" id="PTHR42771:SF3">
    <property type="entry name" value="PETROBACTIN IMPORT ATP-BINDING PROTEIN YCLP"/>
    <property type="match status" value="1"/>
</dbReference>
<evidence type="ECO:0000256" key="4">
    <source>
        <dbReference type="ARBA" id="ARBA00022496"/>
    </source>
</evidence>
<dbReference type="PANTHER" id="PTHR42771">
    <property type="entry name" value="IRON(3+)-HYDROXAMATE IMPORT ATP-BINDING PROTEIN FHUC"/>
    <property type="match status" value="1"/>
</dbReference>
<evidence type="ECO:0000256" key="2">
    <source>
        <dbReference type="ARBA" id="ARBA00022448"/>
    </source>
</evidence>
<keyword evidence="3" id="KW-1003">Cell membrane</keyword>
<keyword evidence="9" id="KW-0472">Membrane</keyword>
<evidence type="ECO:0000256" key="3">
    <source>
        <dbReference type="ARBA" id="ARBA00022475"/>
    </source>
</evidence>
<evidence type="ECO:0000256" key="8">
    <source>
        <dbReference type="ARBA" id="ARBA00023065"/>
    </source>
</evidence>
<dbReference type="Gene3D" id="3.40.50.300">
    <property type="entry name" value="P-loop containing nucleotide triphosphate hydrolases"/>
    <property type="match status" value="1"/>
</dbReference>
<keyword evidence="12" id="KW-1185">Reference proteome</keyword>
<keyword evidence="4" id="KW-0410">Iron transport</keyword>
<evidence type="ECO:0000256" key="6">
    <source>
        <dbReference type="ARBA" id="ARBA00022840"/>
    </source>
</evidence>
<evidence type="ECO:0000313" key="11">
    <source>
        <dbReference type="EMBL" id="WRP14298.1"/>
    </source>
</evidence>
<dbReference type="SUPFAM" id="SSF52540">
    <property type="entry name" value="P-loop containing nucleoside triphosphate hydrolases"/>
    <property type="match status" value="1"/>
</dbReference>
<evidence type="ECO:0000256" key="9">
    <source>
        <dbReference type="ARBA" id="ARBA00023136"/>
    </source>
</evidence>
<proteinExistence type="predicted"/>
<dbReference type="PROSITE" id="PS50893">
    <property type="entry name" value="ABC_TRANSPORTER_2"/>
    <property type="match status" value="1"/>
</dbReference>
<keyword evidence="2" id="KW-0813">Transport</keyword>